<dbReference type="PANTHER" id="PTHR46212">
    <property type="entry name" value="PEFLIN"/>
    <property type="match status" value="1"/>
</dbReference>
<evidence type="ECO:0000256" key="4">
    <source>
        <dbReference type="ARBA" id="ARBA00022737"/>
    </source>
</evidence>
<evidence type="ECO:0000256" key="5">
    <source>
        <dbReference type="ARBA" id="ARBA00022837"/>
    </source>
</evidence>
<name>A0A7D9K7K0_PARCT</name>
<evidence type="ECO:0000313" key="8">
    <source>
        <dbReference type="EMBL" id="CAB4041638.1"/>
    </source>
</evidence>
<keyword evidence="5" id="KW-0106">Calcium</keyword>
<evidence type="ECO:0000256" key="6">
    <source>
        <dbReference type="SAM" id="MobiDB-lite"/>
    </source>
</evidence>
<dbReference type="Gene3D" id="1.10.238.10">
    <property type="entry name" value="EF-hand"/>
    <property type="match status" value="1"/>
</dbReference>
<dbReference type="PROSITE" id="PS50222">
    <property type="entry name" value="EF_HAND_2"/>
    <property type="match status" value="1"/>
</dbReference>
<dbReference type="AlphaFoldDB" id="A0A7D9K7K0"/>
<dbReference type="PANTHER" id="PTHR46212:SF3">
    <property type="entry name" value="GH27120P"/>
    <property type="match status" value="1"/>
</dbReference>
<feature type="compositionally biased region" description="Pro residues" evidence="6">
    <location>
        <begin position="74"/>
        <end position="92"/>
    </location>
</feature>
<dbReference type="InterPro" id="IPR051426">
    <property type="entry name" value="Peflin/Sorcin_CaBP"/>
</dbReference>
<sequence>MISSLVLFHYAPLGQGYQARPGAPAYQGAPGYQQPPGQHGAPGYGQGYQAQQGYQQRPPAHQGMQGYHSQPGYPSAPPPGGPHGMPAPPPGADPTLWNWFITVDHDKSGQITANELKQALINGNWTQFNDETCRLMI</sequence>
<evidence type="ECO:0000256" key="3">
    <source>
        <dbReference type="ARBA" id="ARBA00022723"/>
    </source>
</evidence>
<dbReference type="SUPFAM" id="SSF47473">
    <property type="entry name" value="EF-hand"/>
    <property type="match status" value="1"/>
</dbReference>
<comment type="caution">
    <text evidence="8">The sequence shown here is derived from an EMBL/GenBank/DDBJ whole genome shotgun (WGS) entry which is preliminary data.</text>
</comment>
<dbReference type="GO" id="GO:0048306">
    <property type="term" value="F:calcium-dependent protein binding"/>
    <property type="evidence" value="ECO:0007669"/>
    <property type="project" value="UniProtKB-ARBA"/>
</dbReference>
<evidence type="ECO:0000313" key="9">
    <source>
        <dbReference type="Proteomes" id="UP001152795"/>
    </source>
</evidence>
<reference evidence="8" key="1">
    <citation type="submission" date="2020-04" db="EMBL/GenBank/DDBJ databases">
        <authorList>
            <person name="Alioto T."/>
            <person name="Alioto T."/>
            <person name="Gomez Garrido J."/>
        </authorList>
    </citation>
    <scope>NUCLEOTIDE SEQUENCE</scope>
    <source>
        <strain evidence="8">A484AB</strain>
    </source>
</reference>
<accession>A0A7D9K7K0</accession>
<dbReference type="OrthoDB" id="10248537at2759"/>
<feature type="region of interest" description="Disordered" evidence="6">
    <location>
        <begin position="22"/>
        <end position="93"/>
    </location>
</feature>
<evidence type="ECO:0000256" key="2">
    <source>
        <dbReference type="ARBA" id="ARBA00022490"/>
    </source>
</evidence>
<keyword evidence="3" id="KW-0479">Metal-binding</keyword>
<dbReference type="InterPro" id="IPR018247">
    <property type="entry name" value="EF_Hand_1_Ca_BS"/>
</dbReference>
<feature type="non-terminal residue" evidence="8">
    <location>
        <position position="137"/>
    </location>
</feature>
<comment type="subcellular location">
    <subcellularLocation>
        <location evidence="1">Cytoplasm</location>
    </subcellularLocation>
</comment>
<dbReference type="PROSITE" id="PS00018">
    <property type="entry name" value="EF_HAND_1"/>
    <property type="match status" value="1"/>
</dbReference>
<evidence type="ECO:0000256" key="1">
    <source>
        <dbReference type="ARBA" id="ARBA00004496"/>
    </source>
</evidence>
<proteinExistence type="predicted"/>
<keyword evidence="2" id="KW-0963">Cytoplasm</keyword>
<gene>
    <name evidence="8" type="ORF">PACLA_8A042005</name>
</gene>
<feature type="compositionally biased region" description="Low complexity" evidence="6">
    <location>
        <begin position="22"/>
        <end position="39"/>
    </location>
</feature>
<keyword evidence="4" id="KW-0677">Repeat</keyword>
<dbReference type="GO" id="GO:0005737">
    <property type="term" value="C:cytoplasm"/>
    <property type="evidence" value="ECO:0007669"/>
    <property type="project" value="UniProtKB-SubCell"/>
</dbReference>
<keyword evidence="9" id="KW-1185">Reference proteome</keyword>
<dbReference type="EMBL" id="CACRXK020028641">
    <property type="protein sequence ID" value="CAB4041638.1"/>
    <property type="molecule type" value="Genomic_DNA"/>
</dbReference>
<feature type="domain" description="EF-hand" evidence="7">
    <location>
        <begin position="91"/>
        <end position="126"/>
    </location>
</feature>
<evidence type="ECO:0000259" key="7">
    <source>
        <dbReference type="PROSITE" id="PS50222"/>
    </source>
</evidence>
<organism evidence="8 9">
    <name type="scientific">Paramuricea clavata</name>
    <name type="common">Red gorgonian</name>
    <name type="synonym">Violescent sea-whip</name>
    <dbReference type="NCBI Taxonomy" id="317549"/>
    <lineage>
        <taxon>Eukaryota</taxon>
        <taxon>Metazoa</taxon>
        <taxon>Cnidaria</taxon>
        <taxon>Anthozoa</taxon>
        <taxon>Octocorallia</taxon>
        <taxon>Malacalcyonacea</taxon>
        <taxon>Plexauridae</taxon>
        <taxon>Paramuricea</taxon>
    </lineage>
</organism>
<dbReference type="Proteomes" id="UP001152795">
    <property type="component" value="Unassembled WGS sequence"/>
</dbReference>
<feature type="compositionally biased region" description="Low complexity" evidence="6">
    <location>
        <begin position="47"/>
        <end position="60"/>
    </location>
</feature>
<protein>
    <submittedName>
        <fullName evidence="8">Programmed cell death 6-like</fullName>
    </submittedName>
</protein>
<dbReference type="InterPro" id="IPR011992">
    <property type="entry name" value="EF-hand-dom_pair"/>
</dbReference>
<dbReference type="GO" id="GO:0005509">
    <property type="term" value="F:calcium ion binding"/>
    <property type="evidence" value="ECO:0007669"/>
    <property type="project" value="InterPro"/>
</dbReference>
<dbReference type="InterPro" id="IPR002048">
    <property type="entry name" value="EF_hand_dom"/>
</dbReference>